<accession>A0ABV5JLX9</accession>
<gene>
    <name evidence="2" type="ORF">ACFFVD_02860</name>
</gene>
<comment type="caution">
    <text evidence="2">The sequence shown here is derived from an EMBL/GenBank/DDBJ whole genome shotgun (WGS) entry which is preliminary data.</text>
</comment>
<proteinExistence type="predicted"/>
<protein>
    <submittedName>
        <fullName evidence="2">Uncharacterized protein</fullName>
    </submittedName>
</protein>
<dbReference type="EMBL" id="JBHMDY010000002">
    <property type="protein sequence ID" value="MFB9258733.1"/>
    <property type="molecule type" value="Genomic_DNA"/>
</dbReference>
<keyword evidence="3" id="KW-1185">Reference proteome</keyword>
<feature type="compositionally biased region" description="Low complexity" evidence="1">
    <location>
        <begin position="65"/>
        <end position="82"/>
    </location>
</feature>
<evidence type="ECO:0000313" key="3">
    <source>
        <dbReference type="Proteomes" id="UP001589700"/>
    </source>
</evidence>
<name>A0ABV5JLX9_9ACTN</name>
<evidence type="ECO:0000313" key="2">
    <source>
        <dbReference type="EMBL" id="MFB9258733.1"/>
    </source>
</evidence>
<dbReference type="Proteomes" id="UP001589700">
    <property type="component" value="Unassembled WGS sequence"/>
</dbReference>
<dbReference type="RefSeq" id="WP_182633389.1">
    <property type="nucleotide sequence ID" value="NZ_JAALDM010000282.1"/>
</dbReference>
<evidence type="ECO:0000256" key="1">
    <source>
        <dbReference type="SAM" id="MobiDB-lite"/>
    </source>
</evidence>
<sequence length="91" mass="9031">MPTTLAGSSGEGVVAGAAVLDVVDGAEMGSAVASVLEVVGEEIEDDDDNVEELTVDVSSASDAFPEQAASTSPAAAPRAMSAGTRRRPVLV</sequence>
<feature type="region of interest" description="Disordered" evidence="1">
    <location>
        <begin position="61"/>
        <end position="91"/>
    </location>
</feature>
<reference evidence="2 3" key="1">
    <citation type="submission" date="2024-09" db="EMBL/GenBank/DDBJ databases">
        <authorList>
            <person name="Sun Q."/>
            <person name="Mori K."/>
        </authorList>
    </citation>
    <scope>NUCLEOTIDE SEQUENCE [LARGE SCALE GENOMIC DNA]</scope>
    <source>
        <strain evidence="2 3">CCM 7659</strain>
    </source>
</reference>
<organism evidence="2 3">
    <name type="scientific">Dietzia aerolata</name>
    <dbReference type="NCBI Taxonomy" id="595984"/>
    <lineage>
        <taxon>Bacteria</taxon>
        <taxon>Bacillati</taxon>
        <taxon>Actinomycetota</taxon>
        <taxon>Actinomycetes</taxon>
        <taxon>Mycobacteriales</taxon>
        <taxon>Dietziaceae</taxon>
        <taxon>Dietzia</taxon>
    </lineage>
</organism>